<dbReference type="EMBL" id="NSIT01000092">
    <property type="protein sequence ID" value="PJE79148.1"/>
    <property type="molecule type" value="Genomic_DNA"/>
</dbReference>
<feature type="domain" description="Glycosyl transferase family 25" evidence="1">
    <location>
        <begin position="10"/>
        <end position="159"/>
    </location>
</feature>
<proteinExistence type="predicted"/>
<evidence type="ECO:0000259" key="1">
    <source>
        <dbReference type="Pfam" id="PF01755"/>
    </source>
</evidence>
<dbReference type="CDD" id="cd06532">
    <property type="entry name" value="Glyco_transf_25"/>
    <property type="match status" value="1"/>
</dbReference>
<organism evidence="2">
    <name type="scientific">invertebrate metagenome</name>
    <dbReference type="NCBI Taxonomy" id="1711999"/>
    <lineage>
        <taxon>unclassified sequences</taxon>
        <taxon>metagenomes</taxon>
        <taxon>organismal metagenomes</taxon>
    </lineage>
</organism>
<name>A0A2H9T7J2_9ZZZZ</name>
<reference evidence="2" key="1">
    <citation type="journal article" date="2017" name="Appl. Environ. Microbiol.">
        <title>Molecular characterization of an Endozoicomonas-like organism causing infection in king scallop Pecten maximus L.</title>
        <authorList>
            <person name="Cano I."/>
            <person name="van Aerle R."/>
            <person name="Ross S."/>
            <person name="Verner-Jeffreys D.W."/>
            <person name="Paley R.K."/>
            <person name="Rimmer G."/>
            <person name="Ryder D."/>
            <person name="Hooper P."/>
            <person name="Stone D."/>
            <person name="Feist S.W."/>
        </authorList>
    </citation>
    <scope>NUCLEOTIDE SEQUENCE</scope>
</reference>
<sequence length="243" mass="28381">METPLNFFRATYVINLDKRTDRWTSIQHQLTTYGFPSVQRVSACRPDISHITTDNYANFHYGSDRWESFEGYLRGAVGCLQSHIKVLETAIQAELDNYLVFEDDTILEANSHSLLGNALKTLQQQPDWDMFYLGGRHRSRRKPVTVSENLLRIRCTYQTHAYAVNRPFYTILLHALNQCKAEIDHFYAEKIHPKHRVFCCHPAVAIQSDSQSDITQQQPLSEKNSTRQPWLKKLVRLIRNRTR</sequence>
<gene>
    <name evidence="2" type="ORF">CI610_01897</name>
</gene>
<dbReference type="AlphaFoldDB" id="A0A2H9T7J2"/>
<protein>
    <recommendedName>
        <fullName evidence="1">Glycosyl transferase family 25 domain-containing protein</fullName>
    </recommendedName>
</protein>
<comment type="caution">
    <text evidence="2">The sequence shown here is derived from an EMBL/GenBank/DDBJ whole genome shotgun (WGS) entry which is preliminary data.</text>
</comment>
<accession>A0A2H9T7J2</accession>
<evidence type="ECO:0000313" key="2">
    <source>
        <dbReference type="EMBL" id="PJE79148.1"/>
    </source>
</evidence>
<dbReference type="Pfam" id="PF01755">
    <property type="entry name" value="Glyco_transf_25"/>
    <property type="match status" value="1"/>
</dbReference>
<dbReference type="InterPro" id="IPR002654">
    <property type="entry name" value="Glyco_trans_25"/>
</dbReference>